<keyword evidence="2" id="KW-0378">Hydrolase</keyword>
<dbReference type="RefSeq" id="WP_177132374.1">
    <property type="nucleotide sequence ID" value="NZ_VYGV01000001.1"/>
</dbReference>
<sequence>MNPPTREQLEARLHYPLGNALPETGHTLTVAPGVKWIRMALPFALDHINLWLLRDVLDGVEGWTVVDCCISRDEAKAQWEQIFANELDGLPILRVIVTHMHPDHIGLAYWLCERWECMLWISATDYNSARIGSQSTTGFGGASAADFFASHGMTDPDSLEKIRGRASYYPGMVPAVPPRYRRLMDGQTVSIGGRGWRGISGHGHAPEHIALYNDELQVLISGDMVLPRISTNVSVYDIEPEADALTLFLDSLDKYLPLPEATLVLPSHGKPFTGLHERIQQLKDHHAERLDELLDACRERPISGADAIPLLFQRELDLHQTTFAMGEAVAHLHRLWFGGQVRRERDAEGIYRFKAV</sequence>
<keyword evidence="3" id="KW-1185">Reference proteome</keyword>
<organism evidence="2 3">
    <name type="scientific">Hydrogenophaga aromaticivorans</name>
    <dbReference type="NCBI Taxonomy" id="2610898"/>
    <lineage>
        <taxon>Bacteria</taxon>
        <taxon>Pseudomonadati</taxon>
        <taxon>Pseudomonadota</taxon>
        <taxon>Betaproteobacteria</taxon>
        <taxon>Burkholderiales</taxon>
        <taxon>Comamonadaceae</taxon>
        <taxon>Hydrogenophaga</taxon>
    </lineage>
</organism>
<dbReference type="SUPFAM" id="SSF56281">
    <property type="entry name" value="Metallo-hydrolase/oxidoreductase"/>
    <property type="match status" value="1"/>
</dbReference>
<dbReference type="GO" id="GO:0016787">
    <property type="term" value="F:hydrolase activity"/>
    <property type="evidence" value="ECO:0007669"/>
    <property type="project" value="UniProtKB-KW"/>
</dbReference>
<proteinExistence type="predicted"/>
<comment type="caution">
    <text evidence="2">The sequence shown here is derived from an EMBL/GenBank/DDBJ whole genome shotgun (WGS) entry which is preliminary data.</text>
</comment>
<accession>A0A7Y8GS36</accession>
<dbReference type="SMART" id="SM00849">
    <property type="entry name" value="Lactamase_B"/>
    <property type="match status" value="1"/>
</dbReference>
<dbReference type="Proteomes" id="UP000545507">
    <property type="component" value="Unassembled WGS sequence"/>
</dbReference>
<dbReference type="Gene3D" id="3.60.15.10">
    <property type="entry name" value="Ribonuclease Z/Hydroxyacylglutathione hydrolase-like"/>
    <property type="match status" value="1"/>
</dbReference>
<dbReference type="Pfam" id="PF00753">
    <property type="entry name" value="Lactamase_B"/>
    <property type="match status" value="1"/>
</dbReference>
<evidence type="ECO:0000313" key="3">
    <source>
        <dbReference type="Proteomes" id="UP000545507"/>
    </source>
</evidence>
<name>A0A7Y8GS36_9BURK</name>
<gene>
    <name evidence="2" type="ORF">F3K02_01025</name>
</gene>
<protein>
    <submittedName>
        <fullName evidence="2">MBL fold metallo-hydrolase</fullName>
    </submittedName>
</protein>
<evidence type="ECO:0000313" key="2">
    <source>
        <dbReference type="EMBL" id="NWF43849.1"/>
    </source>
</evidence>
<feature type="domain" description="Metallo-beta-lactamase" evidence="1">
    <location>
        <begin position="47"/>
        <end position="268"/>
    </location>
</feature>
<dbReference type="Gene3D" id="1.10.10.10">
    <property type="entry name" value="Winged helix-like DNA-binding domain superfamily/Winged helix DNA-binding domain"/>
    <property type="match status" value="1"/>
</dbReference>
<dbReference type="AlphaFoldDB" id="A0A7Y8GS36"/>
<dbReference type="InterPro" id="IPR050662">
    <property type="entry name" value="Sec-metab_biosynth-thioest"/>
</dbReference>
<dbReference type="EMBL" id="VYGV01000001">
    <property type="protein sequence ID" value="NWF43849.1"/>
    <property type="molecule type" value="Genomic_DNA"/>
</dbReference>
<dbReference type="InterPro" id="IPR048933">
    <property type="entry name" value="B_lactamase-like_C"/>
</dbReference>
<evidence type="ECO:0000259" key="1">
    <source>
        <dbReference type="SMART" id="SM00849"/>
    </source>
</evidence>
<dbReference type="PANTHER" id="PTHR23131:SF4">
    <property type="entry name" value="METALLO-BETA-LACTAMASE SUPERFAMILY POTEIN"/>
    <property type="match status" value="1"/>
</dbReference>
<reference evidence="2 3" key="1">
    <citation type="submission" date="2019-09" db="EMBL/GenBank/DDBJ databases">
        <title>Hydrogenophaga aromatica sp. nov., isolated from a para-xylene-degrading enrichment culture.</title>
        <authorList>
            <person name="Tancsics A."/>
            <person name="Banerjee S."/>
        </authorList>
    </citation>
    <scope>NUCLEOTIDE SEQUENCE [LARGE SCALE GENOMIC DNA]</scope>
    <source>
        <strain evidence="2 3">D2P1</strain>
    </source>
</reference>
<dbReference type="InterPro" id="IPR001279">
    <property type="entry name" value="Metallo-B-lactamas"/>
</dbReference>
<dbReference type="InterPro" id="IPR036388">
    <property type="entry name" value="WH-like_DNA-bd_sf"/>
</dbReference>
<dbReference type="PANTHER" id="PTHR23131">
    <property type="entry name" value="ENDORIBONUCLEASE LACTB2"/>
    <property type="match status" value="1"/>
</dbReference>
<dbReference type="Pfam" id="PF21221">
    <property type="entry name" value="B_lactamase-like_C"/>
    <property type="match status" value="1"/>
</dbReference>
<dbReference type="InterPro" id="IPR036866">
    <property type="entry name" value="RibonucZ/Hydroxyglut_hydro"/>
</dbReference>